<dbReference type="PANTHER" id="PTHR24159">
    <property type="match status" value="1"/>
</dbReference>
<dbReference type="STRING" id="5722.A2G724"/>
<dbReference type="PANTHER" id="PTHR24159:SF5">
    <property type="entry name" value="ANK_REP_REGION DOMAIN-CONTAINING PROTEIN"/>
    <property type="match status" value="1"/>
</dbReference>
<accession>A2G724</accession>
<feature type="repeat" description="ANK" evidence="1">
    <location>
        <begin position="340"/>
        <end position="372"/>
    </location>
</feature>
<feature type="domain" description="DUF3447" evidence="2">
    <location>
        <begin position="259"/>
        <end position="323"/>
    </location>
</feature>
<evidence type="ECO:0000313" key="3">
    <source>
        <dbReference type="EMBL" id="EAX87037.1"/>
    </source>
</evidence>
<dbReference type="SMR" id="A2G724"/>
<dbReference type="InterPro" id="IPR036770">
    <property type="entry name" value="Ankyrin_rpt-contain_sf"/>
</dbReference>
<dbReference type="VEuPathDB" id="TrichDB:TVAG_218940"/>
<dbReference type="AlphaFoldDB" id="A2G724"/>
<dbReference type="KEGG" id="tva:4744692"/>
<reference evidence="3" key="1">
    <citation type="submission" date="2006-10" db="EMBL/GenBank/DDBJ databases">
        <authorList>
            <person name="Amadeo P."/>
            <person name="Zhao Q."/>
            <person name="Wortman J."/>
            <person name="Fraser-Liggett C."/>
            <person name="Carlton J."/>
        </authorList>
    </citation>
    <scope>NUCLEOTIDE SEQUENCE</scope>
    <source>
        <strain evidence="3">G3</strain>
    </source>
</reference>
<evidence type="ECO:0000259" key="2">
    <source>
        <dbReference type="Pfam" id="PF11929"/>
    </source>
</evidence>
<dbReference type="Pfam" id="PF11929">
    <property type="entry name" value="DUF3447"/>
    <property type="match status" value="1"/>
</dbReference>
<dbReference type="Proteomes" id="UP000001542">
    <property type="component" value="Unassembled WGS sequence"/>
</dbReference>
<sequence length="400" mass="45946">MTAELESVDIPSNAVQQIELQSLLNGLNASNVEDMAGQILNSSFIKSSAMKYELCSELKIIHRIRPLLTPCFSKLIKLLSEKMPRFDVVSHVFEAERPIFHPDIILMHQCFQDGIISSDFVVNFHKHLLNRTIPFALYFAPYIKYFDDYILSKKTCNDDRFQEVFKNYSIYRENDFALLRNYIEYGWKINSLGFYLKYDDAENFIYKHNDMRIDLNTTLYSPFEHILDGQTSIINLAALYGSVSIFKYLIVSYVALPKDLTEFAVIGGNYEIIRICTQSGLDFSSAITAAVEYHRNDILNWLTVQGIAASTFYSSVMKDNLLALIYFISQGFSVDFNENEWSTPLHMAVTYGSSAVIDFLISSGCDWKAVDENGWRPLDLADSEYQKHFINDCINRELLA</sequence>
<dbReference type="SUPFAM" id="SSF48403">
    <property type="entry name" value="Ankyrin repeat"/>
    <property type="match status" value="1"/>
</dbReference>
<keyword evidence="4" id="KW-1185">Reference proteome</keyword>
<organism evidence="3 4">
    <name type="scientific">Trichomonas vaginalis (strain ATCC PRA-98 / G3)</name>
    <dbReference type="NCBI Taxonomy" id="412133"/>
    <lineage>
        <taxon>Eukaryota</taxon>
        <taxon>Metamonada</taxon>
        <taxon>Parabasalia</taxon>
        <taxon>Trichomonadida</taxon>
        <taxon>Trichomonadidae</taxon>
        <taxon>Trichomonas</taxon>
    </lineage>
</organism>
<dbReference type="Gene3D" id="1.25.40.20">
    <property type="entry name" value="Ankyrin repeat-containing domain"/>
    <property type="match status" value="1"/>
</dbReference>
<dbReference type="VEuPathDB" id="TrichDB:TVAGG3_0698000"/>
<evidence type="ECO:0000313" key="4">
    <source>
        <dbReference type="Proteomes" id="UP000001542"/>
    </source>
</evidence>
<dbReference type="RefSeq" id="XP_001299967.1">
    <property type="nucleotide sequence ID" value="XM_001299966.1"/>
</dbReference>
<name>A2G724_TRIV3</name>
<protein>
    <recommendedName>
        <fullName evidence="2">DUF3447 domain-containing protein</fullName>
    </recommendedName>
</protein>
<dbReference type="Pfam" id="PF13857">
    <property type="entry name" value="Ank_5"/>
    <property type="match status" value="1"/>
</dbReference>
<evidence type="ECO:0000256" key="1">
    <source>
        <dbReference type="PROSITE-ProRule" id="PRU00023"/>
    </source>
</evidence>
<dbReference type="InParanoid" id="A2G724"/>
<dbReference type="InterPro" id="IPR020683">
    <property type="entry name" value="DUF3447"/>
</dbReference>
<dbReference type="OrthoDB" id="1601181at2759"/>
<keyword evidence="1" id="KW-0040">ANK repeat</keyword>
<dbReference type="InterPro" id="IPR002110">
    <property type="entry name" value="Ankyrin_rpt"/>
</dbReference>
<dbReference type="PROSITE" id="PS50297">
    <property type="entry name" value="ANK_REP_REGION"/>
    <property type="match status" value="1"/>
</dbReference>
<reference evidence="3" key="2">
    <citation type="journal article" date="2007" name="Science">
        <title>Draft genome sequence of the sexually transmitted pathogen Trichomonas vaginalis.</title>
        <authorList>
            <person name="Carlton J.M."/>
            <person name="Hirt R.P."/>
            <person name="Silva J.C."/>
            <person name="Delcher A.L."/>
            <person name="Schatz M."/>
            <person name="Zhao Q."/>
            <person name="Wortman J.R."/>
            <person name="Bidwell S.L."/>
            <person name="Alsmark U.C.M."/>
            <person name="Besteiro S."/>
            <person name="Sicheritz-Ponten T."/>
            <person name="Noel C.J."/>
            <person name="Dacks J.B."/>
            <person name="Foster P.G."/>
            <person name="Simillion C."/>
            <person name="Van de Peer Y."/>
            <person name="Miranda-Saavedra D."/>
            <person name="Barton G.J."/>
            <person name="Westrop G.D."/>
            <person name="Mueller S."/>
            <person name="Dessi D."/>
            <person name="Fiori P.L."/>
            <person name="Ren Q."/>
            <person name="Paulsen I."/>
            <person name="Zhang H."/>
            <person name="Bastida-Corcuera F.D."/>
            <person name="Simoes-Barbosa A."/>
            <person name="Brown M.T."/>
            <person name="Hayes R.D."/>
            <person name="Mukherjee M."/>
            <person name="Okumura C.Y."/>
            <person name="Schneider R."/>
            <person name="Smith A.J."/>
            <person name="Vanacova S."/>
            <person name="Villalvazo M."/>
            <person name="Haas B.J."/>
            <person name="Pertea M."/>
            <person name="Feldblyum T.V."/>
            <person name="Utterback T.R."/>
            <person name="Shu C.L."/>
            <person name="Osoegawa K."/>
            <person name="de Jong P.J."/>
            <person name="Hrdy I."/>
            <person name="Horvathova L."/>
            <person name="Zubacova Z."/>
            <person name="Dolezal P."/>
            <person name="Malik S.B."/>
            <person name="Logsdon J.M. Jr."/>
            <person name="Henze K."/>
            <person name="Gupta A."/>
            <person name="Wang C.C."/>
            <person name="Dunne R.L."/>
            <person name="Upcroft J.A."/>
            <person name="Upcroft P."/>
            <person name="White O."/>
            <person name="Salzberg S.L."/>
            <person name="Tang P."/>
            <person name="Chiu C.-H."/>
            <person name="Lee Y.-S."/>
            <person name="Embley T.M."/>
            <person name="Coombs G.H."/>
            <person name="Mottram J.C."/>
            <person name="Tachezy J."/>
            <person name="Fraser-Liggett C.M."/>
            <person name="Johnson P.J."/>
        </authorList>
    </citation>
    <scope>NUCLEOTIDE SEQUENCE [LARGE SCALE GENOMIC DNA]</scope>
    <source>
        <strain evidence="3">G3</strain>
    </source>
</reference>
<proteinExistence type="predicted"/>
<dbReference type="PROSITE" id="PS50088">
    <property type="entry name" value="ANK_REPEAT"/>
    <property type="match status" value="1"/>
</dbReference>
<gene>
    <name evidence="3" type="ORF">TVAG_218940</name>
</gene>
<dbReference type="EMBL" id="DS114523">
    <property type="protein sequence ID" value="EAX87037.1"/>
    <property type="molecule type" value="Genomic_DNA"/>
</dbReference>